<dbReference type="InterPro" id="IPR008146">
    <property type="entry name" value="Gln_synth_cat_dom"/>
</dbReference>
<dbReference type="InterPro" id="IPR014746">
    <property type="entry name" value="Gln_synth/guanido_kin_cat_dom"/>
</dbReference>
<dbReference type="PANTHER" id="PTHR43785:SF3">
    <property type="entry name" value="GS CATALYTIC DOMAIN-CONTAINING PROTEIN"/>
    <property type="match status" value="1"/>
</dbReference>
<evidence type="ECO:0000256" key="1">
    <source>
        <dbReference type="ARBA" id="ARBA00022598"/>
    </source>
</evidence>
<dbReference type="SUPFAM" id="SSF54368">
    <property type="entry name" value="Glutamine synthetase, N-terminal domain"/>
    <property type="match status" value="1"/>
</dbReference>
<comment type="caution">
    <text evidence="4">The sequence shown here is derived from an EMBL/GenBank/DDBJ whole genome shotgun (WGS) entry which is preliminary data.</text>
</comment>
<evidence type="ECO:0000313" key="5">
    <source>
        <dbReference type="Proteomes" id="UP000241421"/>
    </source>
</evidence>
<evidence type="ECO:0000259" key="3">
    <source>
        <dbReference type="Pfam" id="PF00120"/>
    </source>
</evidence>
<gene>
    <name evidence="4" type="ORF">C7C56_026500</name>
</gene>
<dbReference type="GO" id="GO:0004356">
    <property type="term" value="F:glutamine synthetase activity"/>
    <property type="evidence" value="ECO:0007669"/>
    <property type="project" value="InterPro"/>
</dbReference>
<dbReference type="Pfam" id="PF00120">
    <property type="entry name" value="Gln-synt_C"/>
    <property type="match status" value="1"/>
</dbReference>
<comment type="similarity">
    <text evidence="2">Belongs to the glutamine synthetase family.</text>
</comment>
<dbReference type="PANTHER" id="PTHR43785">
    <property type="entry name" value="GAMMA-GLUTAMYLPUTRESCINE SYNTHETASE"/>
    <property type="match status" value="1"/>
</dbReference>
<accession>A0A2U2HB05</accession>
<dbReference type="EMBL" id="PXWF02000332">
    <property type="protein sequence ID" value="PWF39889.1"/>
    <property type="molecule type" value="Genomic_DNA"/>
</dbReference>
<dbReference type="Gene3D" id="3.10.20.70">
    <property type="entry name" value="Glutamine synthetase, N-terminal domain"/>
    <property type="match status" value="1"/>
</dbReference>
<sequence>MAIRENFTYTDMDLWLNDKRVTEIECLVPDLTGVARGKILPRAKFTQERGMRIPEAVLGMTVTGNYPTDDIAYDRAISTTDRDMILKADPTTITMVPWAVDPTAQVIHDCYFSDGKLVDFAPRTVLRRVLKLYADKGWKPVVAPELEFYLTAKNIDPDLPLKPPIGRSGRAETSRQVYSIDAVNEFDPLFEDIYDYCELMNL</sequence>
<dbReference type="GO" id="GO:0006598">
    <property type="term" value="P:polyamine catabolic process"/>
    <property type="evidence" value="ECO:0007669"/>
    <property type="project" value="TreeGrafter"/>
</dbReference>
<evidence type="ECO:0000313" key="4">
    <source>
        <dbReference type="EMBL" id="PWF39889.1"/>
    </source>
</evidence>
<proteinExistence type="inferred from homology"/>
<protein>
    <submittedName>
        <fullName evidence="4">Glutamine synthetase</fullName>
    </submittedName>
</protein>
<reference evidence="4 5" key="1">
    <citation type="submission" date="2018-04" db="EMBL/GenBank/DDBJ databases">
        <title>Massilia violaceinigra sp. nov., a novel purple-pigmented bacterium isolated from Tianshan glacier, Xinjiang, China.</title>
        <authorList>
            <person name="Wang H."/>
        </authorList>
    </citation>
    <scope>NUCLEOTIDE SEQUENCE [LARGE SCALE GENOMIC DNA]</scope>
    <source>
        <strain evidence="4 5">B448-2</strain>
    </source>
</reference>
<keyword evidence="1" id="KW-0436">Ligase</keyword>
<dbReference type="Gene3D" id="3.30.590.10">
    <property type="entry name" value="Glutamine synthetase/guanido kinase, catalytic domain"/>
    <property type="match status" value="1"/>
</dbReference>
<feature type="non-terminal residue" evidence="4">
    <location>
        <position position="202"/>
    </location>
</feature>
<name>A0A2U2HB05_9BURK</name>
<dbReference type="InterPro" id="IPR036651">
    <property type="entry name" value="Gln_synt_N_sf"/>
</dbReference>
<organism evidence="4 5">
    <name type="scientific">Massilia glaciei</name>
    <dbReference type="NCBI Taxonomy" id="1524097"/>
    <lineage>
        <taxon>Bacteria</taxon>
        <taxon>Pseudomonadati</taxon>
        <taxon>Pseudomonadota</taxon>
        <taxon>Betaproteobacteria</taxon>
        <taxon>Burkholderiales</taxon>
        <taxon>Oxalobacteraceae</taxon>
        <taxon>Telluria group</taxon>
        <taxon>Massilia</taxon>
    </lineage>
</organism>
<dbReference type="GO" id="GO:0006542">
    <property type="term" value="P:glutamine biosynthetic process"/>
    <property type="evidence" value="ECO:0007669"/>
    <property type="project" value="InterPro"/>
</dbReference>
<feature type="domain" description="GS catalytic" evidence="3">
    <location>
        <begin position="121"/>
        <end position="201"/>
    </location>
</feature>
<dbReference type="Proteomes" id="UP000241421">
    <property type="component" value="Unassembled WGS sequence"/>
</dbReference>
<dbReference type="SUPFAM" id="SSF55931">
    <property type="entry name" value="Glutamine synthetase/guanido kinase"/>
    <property type="match status" value="1"/>
</dbReference>
<dbReference type="AlphaFoldDB" id="A0A2U2HB05"/>
<keyword evidence="5" id="KW-1185">Reference proteome</keyword>
<evidence type="ECO:0000256" key="2">
    <source>
        <dbReference type="RuleBase" id="RU000384"/>
    </source>
</evidence>